<reference evidence="3" key="2">
    <citation type="submission" date="2024-10" db="UniProtKB">
        <authorList>
            <consortium name="EnsemblProtists"/>
        </authorList>
    </citation>
    <scope>IDENTIFICATION</scope>
</reference>
<feature type="transmembrane region" description="Helical" evidence="2">
    <location>
        <begin position="175"/>
        <end position="197"/>
    </location>
</feature>
<dbReference type="HOGENOM" id="CLU_1242096_0_0_1"/>
<proteinExistence type="predicted"/>
<feature type="compositionally biased region" description="Basic and acidic residues" evidence="1">
    <location>
        <begin position="1"/>
        <end position="10"/>
    </location>
</feature>
<keyword evidence="4" id="KW-1185">Reference proteome</keyword>
<keyword evidence="2" id="KW-0812">Transmembrane</keyword>
<dbReference type="RefSeq" id="XP_005778782.1">
    <property type="nucleotide sequence ID" value="XM_005778725.1"/>
</dbReference>
<dbReference type="GeneID" id="17271898"/>
<protein>
    <submittedName>
        <fullName evidence="3">Uncharacterized protein</fullName>
    </submittedName>
</protein>
<evidence type="ECO:0000256" key="1">
    <source>
        <dbReference type="SAM" id="MobiDB-lite"/>
    </source>
</evidence>
<dbReference type="KEGG" id="ehx:EMIHUDRAFT_205352"/>
<dbReference type="PaxDb" id="2903-EOD26353"/>
<evidence type="ECO:0000313" key="4">
    <source>
        <dbReference type="Proteomes" id="UP000013827"/>
    </source>
</evidence>
<dbReference type="AlphaFoldDB" id="A0A0D3JS68"/>
<sequence>MPSRGRDAPWKRRQQASSSARSSTSSYEDAFDDPAFFMHHILISVAFSPLDYILRMREWGLSDHQIDKTPLLISSYRIASLLAGTSEVSECSLEEQRSHAVSYFLLLTLAPPLFNGGRAVDQPALAAYFARARSITGLHLLIRRRLLELDSLGAEHSRGHRREQRRSLARGVGELRFAALTILAVLYTLGTVLPIVFGSAADAGRALGRRFHSNGPSSWMAGV</sequence>
<name>A0A0D3JS68_EMIH1</name>
<reference evidence="4" key="1">
    <citation type="journal article" date="2013" name="Nature">
        <title>Pan genome of the phytoplankton Emiliania underpins its global distribution.</title>
        <authorList>
            <person name="Read B.A."/>
            <person name="Kegel J."/>
            <person name="Klute M.J."/>
            <person name="Kuo A."/>
            <person name="Lefebvre S.C."/>
            <person name="Maumus F."/>
            <person name="Mayer C."/>
            <person name="Miller J."/>
            <person name="Monier A."/>
            <person name="Salamov A."/>
            <person name="Young J."/>
            <person name="Aguilar M."/>
            <person name="Claverie J.M."/>
            <person name="Frickenhaus S."/>
            <person name="Gonzalez K."/>
            <person name="Herman E.K."/>
            <person name="Lin Y.C."/>
            <person name="Napier J."/>
            <person name="Ogata H."/>
            <person name="Sarno A.F."/>
            <person name="Shmutz J."/>
            <person name="Schroeder D."/>
            <person name="de Vargas C."/>
            <person name="Verret F."/>
            <person name="von Dassow P."/>
            <person name="Valentin K."/>
            <person name="Van de Peer Y."/>
            <person name="Wheeler G."/>
            <person name="Dacks J.B."/>
            <person name="Delwiche C.F."/>
            <person name="Dyhrman S.T."/>
            <person name="Glockner G."/>
            <person name="John U."/>
            <person name="Richards T."/>
            <person name="Worden A.Z."/>
            <person name="Zhang X."/>
            <person name="Grigoriev I.V."/>
            <person name="Allen A.E."/>
            <person name="Bidle K."/>
            <person name="Borodovsky M."/>
            <person name="Bowler C."/>
            <person name="Brownlee C."/>
            <person name="Cock J.M."/>
            <person name="Elias M."/>
            <person name="Gladyshev V.N."/>
            <person name="Groth M."/>
            <person name="Guda C."/>
            <person name="Hadaegh A."/>
            <person name="Iglesias-Rodriguez M.D."/>
            <person name="Jenkins J."/>
            <person name="Jones B.M."/>
            <person name="Lawson T."/>
            <person name="Leese F."/>
            <person name="Lindquist E."/>
            <person name="Lobanov A."/>
            <person name="Lomsadze A."/>
            <person name="Malik S.B."/>
            <person name="Marsh M.E."/>
            <person name="Mackinder L."/>
            <person name="Mock T."/>
            <person name="Mueller-Roeber B."/>
            <person name="Pagarete A."/>
            <person name="Parker M."/>
            <person name="Probert I."/>
            <person name="Quesneville H."/>
            <person name="Raines C."/>
            <person name="Rensing S.A."/>
            <person name="Riano-Pachon D.M."/>
            <person name="Richier S."/>
            <person name="Rokitta S."/>
            <person name="Shiraiwa Y."/>
            <person name="Soanes D.M."/>
            <person name="van der Giezen M."/>
            <person name="Wahlund T.M."/>
            <person name="Williams B."/>
            <person name="Wilson W."/>
            <person name="Wolfe G."/>
            <person name="Wurch L.L."/>
        </authorList>
    </citation>
    <scope>NUCLEOTIDE SEQUENCE</scope>
</reference>
<evidence type="ECO:0000313" key="3">
    <source>
        <dbReference type="EnsemblProtists" id="EOD26353"/>
    </source>
</evidence>
<keyword evidence="2" id="KW-0472">Membrane</keyword>
<keyword evidence="2" id="KW-1133">Transmembrane helix</keyword>
<feature type="compositionally biased region" description="Low complexity" evidence="1">
    <location>
        <begin position="15"/>
        <end position="26"/>
    </location>
</feature>
<dbReference type="Proteomes" id="UP000013827">
    <property type="component" value="Unassembled WGS sequence"/>
</dbReference>
<evidence type="ECO:0000256" key="2">
    <source>
        <dbReference type="SAM" id="Phobius"/>
    </source>
</evidence>
<feature type="region of interest" description="Disordered" evidence="1">
    <location>
        <begin position="1"/>
        <end position="27"/>
    </location>
</feature>
<organism evidence="3 4">
    <name type="scientific">Emiliania huxleyi (strain CCMP1516)</name>
    <dbReference type="NCBI Taxonomy" id="280463"/>
    <lineage>
        <taxon>Eukaryota</taxon>
        <taxon>Haptista</taxon>
        <taxon>Haptophyta</taxon>
        <taxon>Prymnesiophyceae</taxon>
        <taxon>Isochrysidales</taxon>
        <taxon>Noelaerhabdaceae</taxon>
        <taxon>Emiliania</taxon>
    </lineage>
</organism>
<accession>A0A0D3JS68</accession>
<dbReference type="EnsemblProtists" id="EOD26353">
    <property type="protein sequence ID" value="EOD26353"/>
    <property type="gene ID" value="EMIHUDRAFT_205352"/>
</dbReference>